<comment type="caution">
    <text evidence="2">The sequence shown here is derived from an EMBL/GenBank/DDBJ whole genome shotgun (WGS) entry which is preliminary data.</text>
</comment>
<accession>A0ABQ0I929</accession>
<reference evidence="2 3" key="1">
    <citation type="journal article" date="2014" name="Environ. Microbiol.">
        <title>Comparative genomics of the marine bacterial genus Glaciecola reveals the high degree of genomic diversity and genomic characteristic for cold adaptation.</title>
        <authorList>
            <person name="Qin Q.L."/>
            <person name="Xie B.B."/>
            <person name="Yu Y."/>
            <person name="Shu Y.L."/>
            <person name="Rong J.C."/>
            <person name="Zhang Y.J."/>
            <person name="Zhao D.L."/>
            <person name="Chen X.L."/>
            <person name="Zhang X.Y."/>
            <person name="Chen B."/>
            <person name="Zhou B.C."/>
            <person name="Zhang Y.Z."/>
        </authorList>
    </citation>
    <scope>NUCLEOTIDE SEQUENCE [LARGE SCALE GENOMIC DNA]</scope>
    <source>
        <strain evidence="2 3">NO2</strain>
    </source>
</reference>
<dbReference type="PANTHER" id="PTHR22916:SF3">
    <property type="entry name" value="UDP-GLCNAC:BETAGAL BETA-1,3-N-ACETYLGLUCOSAMINYLTRANSFERASE-LIKE PROTEIN 1"/>
    <property type="match status" value="1"/>
</dbReference>
<dbReference type="EMBL" id="BAEK01000047">
    <property type="protein sequence ID" value="GAC05843.1"/>
    <property type="molecule type" value="Genomic_DNA"/>
</dbReference>
<dbReference type="Proteomes" id="UP000008372">
    <property type="component" value="Unassembled WGS sequence"/>
</dbReference>
<evidence type="ECO:0000259" key="1">
    <source>
        <dbReference type="Pfam" id="PF00535"/>
    </source>
</evidence>
<dbReference type="Gene3D" id="3.90.550.10">
    <property type="entry name" value="Spore Coat Polysaccharide Biosynthesis Protein SpsA, Chain A"/>
    <property type="match status" value="1"/>
</dbReference>
<sequence length="306" mass="35149">MDNQKPLISVVIPVYNAERYILKALLSVCEQSYQNLQIIVLDDGSTDRSKTIIESVKDERIQLVSRENRGLIATLNEGVQLSHGAYIARMDADDICLPDRFTQQLTYFESHSGFGVLFTGLEYIDAGDKVLRKKVSHEIREIEPVELLFGCPVCHPTAMFNMNVLKKEDIRYDSEFDKTEDFELWTRLSSMTKIGILSNVLFKYRIHAESITSNNNTEQRETAVRAITKNLSHAKSAGLNKAFSVIYNNHQGDDSAVTTFIALLRIFLRLGRINRTFSHYKFFSKSYYILRDQLSEKSDKKLRENI</sequence>
<evidence type="ECO:0000313" key="3">
    <source>
        <dbReference type="Proteomes" id="UP000008372"/>
    </source>
</evidence>
<keyword evidence="3" id="KW-1185">Reference proteome</keyword>
<evidence type="ECO:0000313" key="2">
    <source>
        <dbReference type="EMBL" id="GAC05843.1"/>
    </source>
</evidence>
<dbReference type="SUPFAM" id="SSF53448">
    <property type="entry name" value="Nucleotide-diphospho-sugar transferases"/>
    <property type="match status" value="1"/>
</dbReference>
<dbReference type="InterPro" id="IPR029044">
    <property type="entry name" value="Nucleotide-diphossugar_trans"/>
</dbReference>
<dbReference type="Pfam" id="PF00535">
    <property type="entry name" value="Glycos_transf_2"/>
    <property type="match status" value="1"/>
</dbReference>
<gene>
    <name evidence="2" type="ORF">GAGA_3009</name>
</gene>
<protein>
    <recommendedName>
        <fullName evidence="1">Glycosyltransferase 2-like domain-containing protein</fullName>
    </recommendedName>
</protein>
<proteinExistence type="predicted"/>
<dbReference type="InterPro" id="IPR001173">
    <property type="entry name" value="Glyco_trans_2-like"/>
</dbReference>
<organism evidence="2 3">
    <name type="scientific">Paraglaciecola agarilytica NO2</name>
    <dbReference type="NCBI Taxonomy" id="1125747"/>
    <lineage>
        <taxon>Bacteria</taxon>
        <taxon>Pseudomonadati</taxon>
        <taxon>Pseudomonadota</taxon>
        <taxon>Gammaproteobacteria</taxon>
        <taxon>Alteromonadales</taxon>
        <taxon>Alteromonadaceae</taxon>
        <taxon>Paraglaciecola</taxon>
    </lineage>
</organism>
<feature type="domain" description="Glycosyltransferase 2-like" evidence="1">
    <location>
        <begin position="9"/>
        <end position="159"/>
    </location>
</feature>
<dbReference type="RefSeq" id="WP_008304637.1">
    <property type="nucleotide sequence ID" value="NZ_BAEK01000047.1"/>
</dbReference>
<dbReference type="PANTHER" id="PTHR22916">
    <property type="entry name" value="GLYCOSYLTRANSFERASE"/>
    <property type="match status" value="1"/>
</dbReference>
<name>A0ABQ0I929_9ALTE</name>